<name>A0A1W0X2A1_HYPEX</name>
<dbReference type="EMBL" id="MTYJ01000023">
    <property type="protein sequence ID" value="OQV21452.1"/>
    <property type="molecule type" value="Genomic_DNA"/>
</dbReference>
<dbReference type="Proteomes" id="UP000192578">
    <property type="component" value="Unassembled WGS sequence"/>
</dbReference>
<dbReference type="PANTHER" id="PTHR43827:SF8">
    <property type="entry name" value="ALDO_KETO REDUCTASE FAMILY PROTEIN"/>
    <property type="match status" value="1"/>
</dbReference>
<evidence type="ECO:0000313" key="2">
    <source>
        <dbReference type="EMBL" id="OQV21452.1"/>
    </source>
</evidence>
<reference evidence="3" key="1">
    <citation type="submission" date="2017-01" db="EMBL/GenBank/DDBJ databases">
        <title>Comparative genomics of anhydrobiosis in the tardigrade Hypsibius dujardini.</title>
        <authorList>
            <person name="Yoshida Y."/>
            <person name="Koutsovoulos G."/>
            <person name="Laetsch D."/>
            <person name="Stevens L."/>
            <person name="Kumar S."/>
            <person name="Horikawa D."/>
            <person name="Ishino K."/>
            <person name="Komine S."/>
            <person name="Tomita M."/>
            <person name="Blaxter M."/>
            <person name="Arakawa K."/>
        </authorList>
    </citation>
    <scope>NUCLEOTIDE SEQUENCE [LARGE SCALE GENOMIC DNA]</scope>
    <source>
        <strain evidence="3">Z151</strain>
    </source>
</reference>
<evidence type="ECO:0000313" key="3">
    <source>
        <dbReference type="Proteomes" id="UP000192578"/>
    </source>
</evidence>
<keyword evidence="3" id="KW-1185">Reference proteome</keyword>
<accession>A0A1W0X2A1</accession>
<dbReference type="GO" id="GO:0016491">
    <property type="term" value="F:oxidoreductase activity"/>
    <property type="evidence" value="ECO:0007669"/>
    <property type="project" value="InterPro"/>
</dbReference>
<dbReference type="InterPro" id="IPR023210">
    <property type="entry name" value="NADP_OxRdtase_dom"/>
</dbReference>
<dbReference type="InterPro" id="IPR036812">
    <property type="entry name" value="NAD(P)_OxRdtase_dom_sf"/>
</dbReference>
<dbReference type="Gene3D" id="3.20.20.100">
    <property type="entry name" value="NADP-dependent oxidoreductase domain"/>
    <property type="match status" value="1"/>
</dbReference>
<dbReference type="SUPFAM" id="SSF51430">
    <property type="entry name" value="NAD(P)-linked oxidoreductase"/>
    <property type="match status" value="1"/>
</dbReference>
<sequence>MYASIKHVKSSISLVQGVLLALSLIFAFVGARATLDNLSKPQFCEKDAANDAFVVAKMNHTTHTVTTLAGIQMPRLIYGTAWKKEATADLVTKAILTGFRGIDTACQPKHYQEAGVGKALANIHLQHGIPREDIFLQTKFTSINGQDPHTIPYDKNAPLPDQVRQSFAVSLRNLQTTYIDSIVLHGPYPTHAETLTVWRVFEEFFDHGQVKQLGISNTYQLTQLQQLFEDARIKPAVLQNRFHAETGYDSEIRAFCRRHGIIYQSFWTLSANPHLLRSHVMKELAEKRGCTAEQLMFRFVMDLGVAPLTGTTSELHMKQDLAVLDMAPLSAEEIASVEQLMIREYSGHQLNQ</sequence>
<dbReference type="InterPro" id="IPR020471">
    <property type="entry name" value="AKR"/>
</dbReference>
<dbReference type="AlphaFoldDB" id="A0A1W0X2A1"/>
<dbReference type="Pfam" id="PF00248">
    <property type="entry name" value="Aldo_ket_red"/>
    <property type="match status" value="1"/>
</dbReference>
<dbReference type="PRINTS" id="PR00069">
    <property type="entry name" value="ALDKETRDTASE"/>
</dbReference>
<comment type="caution">
    <text evidence="2">The sequence shown here is derived from an EMBL/GenBank/DDBJ whole genome shotgun (WGS) entry which is preliminary data.</text>
</comment>
<gene>
    <name evidence="2" type="ORF">BV898_04657</name>
</gene>
<dbReference type="OrthoDB" id="416253at2759"/>
<organism evidence="2 3">
    <name type="scientific">Hypsibius exemplaris</name>
    <name type="common">Freshwater tardigrade</name>
    <dbReference type="NCBI Taxonomy" id="2072580"/>
    <lineage>
        <taxon>Eukaryota</taxon>
        <taxon>Metazoa</taxon>
        <taxon>Ecdysozoa</taxon>
        <taxon>Tardigrada</taxon>
        <taxon>Eutardigrada</taxon>
        <taxon>Parachela</taxon>
        <taxon>Hypsibioidea</taxon>
        <taxon>Hypsibiidae</taxon>
        <taxon>Hypsibius</taxon>
    </lineage>
</organism>
<dbReference type="CDD" id="cd19071">
    <property type="entry name" value="AKR_AKR1-5-like"/>
    <property type="match status" value="1"/>
</dbReference>
<protein>
    <submittedName>
        <fullName evidence="2">Prostaglandin F synthase</fullName>
    </submittedName>
</protein>
<dbReference type="PANTHER" id="PTHR43827">
    <property type="entry name" value="2,5-DIKETO-D-GLUCONIC ACID REDUCTASE"/>
    <property type="match status" value="1"/>
</dbReference>
<proteinExistence type="predicted"/>
<evidence type="ECO:0000259" key="1">
    <source>
        <dbReference type="Pfam" id="PF00248"/>
    </source>
</evidence>
<feature type="domain" description="NADP-dependent oxidoreductase" evidence="1">
    <location>
        <begin position="82"/>
        <end position="340"/>
    </location>
</feature>